<name>A0AAV1WX35_LUPLU</name>
<accession>A0AAV1WX35</accession>
<comment type="caution">
    <text evidence="1">The sequence shown here is derived from an EMBL/GenBank/DDBJ whole genome shotgun (WGS) entry which is preliminary data.</text>
</comment>
<evidence type="ECO:0000313" key="1">
    <source>
        <dbReference type="EMBL" id="CAL0313863.1"/>
    </source>
</evidence>
<evidence type="ECO:0000313" key="2">
    <source>
        <dbReference type="Proteomes" id="UP001497480"/>
    </source>
</evidence>
<dbReference type="EMBL" id="CAXHTB010000010">
    <property type="protein sequence ID" value="CAL0313863.1"/>
    <property type="molecule type" value="Genomic_DNA"/>
</dbReference>
<keyword evidence="2" id="KW-1185">Reference proteome</keyword>
<dbReference type="AlphaFoldDB" id="A0AAV1WX35"/>
<gene>
    <name evidence="1" type="ORF">LLUT_LOCUS14923</name>
</gene>
<sequence>MFIANLIVTNHEALNFPGCRLNRNREKIEPYRHVSRFFILDSNYTLSYCYSNFVIIILHSSLFIRYDSEGKEAAMSSIGAGSSPAATYGNISVYSGRFLLSHITSNPSLGDDK</sequence>
<organism evidence="1 2">
    <name type="scientific">Lupinus luteus</name>
    <name type="common">European yellow lupine</name>
    <dbReference type="NCBI Taxonomy" id="3873"/>
    <lineage>
        <taxon>Eukaryota</taxon>
        <taxon>Viridiplantae</taxon>
        <taxon>Streptophyta</taxon>
        <taxon>Embryophyta</taxon>
        <taxon>Tracheophyta</taxon>
        <taxon>Spermatophyta</taxon>
        <taxon>Magnoliopsida</taxon>
        <taxon>eudicotyledons</taxon>
        <taxon>Gunneridae</taxon>
        <taxon>Pentapetalae</taxon>
        <taxon>rosids</taxon>
        <taxon>fabids</taxon>
        <taxon>Fabales</taxon>
        <taxon>Fabaceae</taxon>
        <taxon>Papilionoideae</taxon>
        <taxon>50 kb inversion clade</taxon>
        <taxon>genistoids sensu lato</taxon>
        <taxon>core genistoids</taxon>
        <taxon>Genisteae</taxon>
        <taxon>Lupinus</taxon>
    </lineage>
</organism>
<dbReference type="Proteomes" id="UP001497480">
    <property type="component" value="Unassembled WGS sequence"/>
</dbReference>
<proteinExistence type="predicted"/>
<protein>
    <submittedName>
        <fullName evidence="1">Uncharacterized protein</fullName>
    </submittedName>
</protein>
<reference evidence="1 2" key="1">
    <citation type="submission" date="2024-03" db="EMBL/GenBank/DDBJ databases">
        <authorList>
            <person name="Martinez-Hernandez J."/>
        </authorList>
    </citation>
    <scope>NUCLEOTIDE SEQUENCE [LARGE SCALE GENOMIC DNA]</scope>
</reference>